<sequence length="197" mass="23111">MDSILQLILIVIAISVPSLIAGLFSYFLYKKKVQAETKKIQLQNKITKEITYDQLKIESKQKDIKGKIDILQRLTKLEEEIKNKENKTASDQKKLESLEMIKKEFKQSFEAEENPKLVEAEKKLETKKENKNKKKSKFNNGQDFGDITEQKFEVLPEHSEEMARKIREENEKHRQKFIAENNPPKLHYASLTSEDEL</sequence>
<keyword evidence="2" id="KW-1185">Reference proteome</keyword>
<protein>
    <submittedName>
        <fullName evidence="1">8161_t:CDS:1</fullName>
    </submittedName>
</protein>
<proteinExistence type="predicted"/>
<evidence type="ECO:0000313" key="2">
    <source>
        <dbReference type="Proteomes" id="UP000789366"/>
    </source>
</evidence>
<comment type="caution">
    <text evidence="1">The sequence shown here is derived from an EMBL/GenBank/DDBJ whole genome shotgun (WGS) entry which is preliminary data.</text>
</comment>
<gene>
    <name evidence="1" type="ORF">SPELUC_LOCUS12068</name>
</gene>
<name>A0ACA9PPB6_9GLOM</name>
<dbReference type="Proteomes" id="UP000789366">
    <property type="component" value="Unassembled WGS sequence"/>
</dbReference>
<reference evidence="1" key="1">
    <citation type="submission" date="2021-06" db="EMBL/GenBank/DDBJ databases">
        <authorList>
            <person name="Kallberg Y."/>
            <person name="Tangrot J."/>
            <person name="Rosling A."/>
        </authorList>
    </citation>
    <scope>NUCLEOTIDE SEQUENCE</scope>
    <source>
        <strain evidence="1">28 12/20/2015</strain>
    </source>
</reference>
<organism evidence="1 2">
    <name type="scientific">Cetraspora pellucida</name>
    <dbReference type="NCBI Taxonomy" id="1433469"/>
    <lineage>
        <taxon>Eukaryota</taxon>
        <taxon>Fungi</taxon>
        <taxon>Fungi incertae sedis</taxon>
        <taxon>Mucoromycota</taxon>
        <taxon>Glomeromycotina</taxon>
        <taxon>Glomeromycetes</taxon>
        <taxon>Diversisporales</taxon>
        <taxon>Gigasporaceae</taxon>
        <taxon>Cetraspora</taxon>
    </lineage>
</organism>
<evidence type="ECO:0000313" key="1">
    <source>
        <dbReference type="EMBL" id="CAG8715226.1"/>
    </source>
</evidence>
<accession>A0ACA9PPB6</accession>
<dbReference type="EMBL" id="CAJVPW010027339">
    <property type="protein sequence ID" value="CAG8715226.1"/>
    <property type="molecule type" value="Genomic_DNA"/>
</dbReference>